<dbReference type="Gene3D" id="3.10.100.10">
    <property type="entry name" value="Mannose-Binding Protein A, subunit A"/>
    <property type="match status" value="2"/>
</dbReference>
<dbReference type="InterPro" id="IPR016187">
    <property type="entry name" value="CTDL_fold"/>
</dbReference>
<dbReference type="GeneID" id="109472508"/>
<dbReference type="SMART" id="SM00179">
    <property type="entry name" value="EGF_CA"/>
    <property type="match status" value="3"/>
</dbReference>
<proteinExistence type="predicted"/>
<feature type="disulfide bond" evidence="4">
    <location>
        <begin position="85"/>
        <end position="94"/>
    </location>
</feature>
<dbReference type="PANTHER" id="PTHR12916:SF13">
    <property type="entry name" value="SUSHI, VON WILLEBRAND FACTOR TYPE A, EGF AND PENTRAXIN DOMAIN-CONTAINING PROTEIN 1-LIKE"/>
    <property type="match status" value="1"/>
</dbReference>
<protein>
    <submittedName>
        <fullName evidence="8">Neurogenic locus notch homolog protein 1-like</fullName>
    </submittedName>
</protein>
<dbReference type="InterPro" id="IPR018097">
    <property type="entry name" value="EGF_Ca-bd_CS"/>
</dbReference>
<comment type="caution">
    <text evidence="4">Lacks conserved residue(s) required for the propagation of feature annotation.</text>
</comment>
<dbReference type="InterPro" id="IPR009030">
    <property type="entry name" value="Growth_fac_rcpt_cys_sf"/>
</dbReference>
<dbReference type="InterPro" id="IPR000742">
    <property type="entry name" value="EGF"/>
</dbReference>
<keyword evidence="1 4" id="KW-0245">EGF-like domain</keyword>
<feature type="domain" description="C-type lectin" evidence="6">
    <location>
        <begin position="13"/>
        <end position="133"/>
    </location>
</feature>
<dbReference type="FunFam" id="2.10.25.10:FF:000901">
    <property type="entry name" value="Uncharacterized protein"/>
    <property type="match status" value="3"/>
</dbReference>
<dbReference type="Pfam" id="PF07645">
    <property type="entry name" value="EGF_CA"/>
    <property type="match status" value="1"/>
</dbReference>
<gene>
    <name evidence="8" type="primary">LOC109472508</name>
</gene>
<organism evidence="7 8">
    <name type="scientific">Branchiostoma belcheri</name>
    <name type="common">Amphioxus</name>
    <dbReference type="NCBI Taxonomy" id="7741"/>
    <lineage>
        <taxon>Eukaryota</taxon>
        <taxon>Metazoa</taxon>
        <taxon>Chordata</taxon>
        <taxon>Cephalochordata</taxon>
        <taxon>Leptocardii</taxon>
        <taxon>Amphioxiformes</taxon>
        <taxon>Branchiostomatidae</taxon>
        <taxon>Branchiostoma</taxon>
    </lineage>
</organism>
<dbReference type="GO" id="GO:0005112">
    <property type="term" value="F:Notch binding"/>
    <property type="evidence" value="ECO:0007669"/>
    <property type="project" value="TreeGrafter"/>
</dbReference>
<evidence type="ECO:0000256" key="2">
    <source>
        <dbReference type="ARBA" id="ARBA00022737"/>
    </source>
</evidence>
<dbReference type="InterPro" id="IPR049883">
    <property type="entry name" value="NOTCH1_EGF-like"/>
</dbReference>
<dbReference type="SUPFAM" id="SSF56436">
    <property type="entry name" value="C-type lectin-like"/>
    <property type="match status" value="2"/>
</dbReference>
<keyword evidence="3 4" id="KW-1015">Disulfide bond</keyword>
<dbReference type="PROSITE" id="PS01186">
    <property type="entry name" value="EGF_2"/>
    <property type="match status" value="3"/>
</dbReference>
<sequence>MLKGQCGYGWIGYDIYCYKLEAQELPWNNADVECENKGGNLASITNRWENNFIAHLIAKDFNACIANPCQHGRCVNKDGGYKCICSFGWTGQNCQLDINECTRNPCQHGRCVNNDGGYKCTCSLGWTGRNCQQDINECTRNPCQHGRCVNNDGGYKCTCSPGWTEQNCHQAGGFISGWWEYGEHRYKLFTDEVTWDQANTRCKKQGANLASINSREENVFIADLIKNGLQT</sequence>
<evidence type="ECO:0000256" key="3">
    <source>
        <dbReference type="ARBA" id="ARBA00023157"/>
    </source>
</evidence>
<evidence type="ECO:0000313" key="8">
    <source>
        <dbReference type="RefSeq" id="XP_019627847.1"/>
    </source>
</evidence>
<feature type="disulfide bond" evidence="4">
    <location>
        <begin position="122"/>
        <end position="131"/>
    </location>
</feature>
<dbReference type="SMART" id="SM00181">
    <property type="entry name" value="EGF"/>
    <property type="match status" value="3"/>
</dbReference>
<evidence type="ECO:0000256" key="4">
    <source>
        <dbReference type="PROSITE-ProRule" id="PRU00076"/>
    </source>
</evidence>
<feature type="disulfide bond" evidence="4">
    <location>
        <begin position="159"/>
        <end position="168"/>
    </location>
</feature>
<dbReference type="PROSITE" id="PS50041">
    <property type="entry name" value="C_TYPE_LECTIN_2"/>
    <property type="match status" value="1"/>
</dbReference>
<dbReference type="RefSeq" id="XP_019627847.1">
    <property type="nucleotide sequence ID" value="XM_019772288.1"/>
</dbReference>
<dbReference type="Pfam" id="PF00008">
    <property type="entry name" value="EGF"/>
    <property type="match status" value="2"/>
</dbReference>
<feature type="disulfide bond" evidence="4">
    <location>
        <begin position="64"/>
        <end position="74"/>
    </location>
</feature>
<dbReference type="Proteomes" id="UP000515135">
    <property type="component" value="Unplaced"/>
</dbReference>
<dbReference type="Gene3D" id="2.10.25.10">
    <property type="entry name" value="Laminin"/>
    <property type="match status" value="3"/>
</dbReference>
<evidence type="ECO:0000259" key="5">
    <source>
        <dbReference type="PROSITE" id="PS50026"/>
    </source>
</evidence>
<feature type="domain" description="EGF-like" evidence="5">
    <location>
        <begin position="60"/>
        <end position="95"/>
    </location>
</feature>
<evidence type="ECO:0000259" key="6">
    <source>
        <dbReference type="PROSITE" id="PS50041"/>
    </source>
</evidence>
<keyword evidence="7" id="KW-1185">Reference proteome</keyword>
<dbReference type="GO" id="GO:0005509">
    <property type="term" value="F:calcium ion binding"/>
    <property type="evidence" value="ECO:0007669"/>
    <property type="project" value="InterPro"/>
</dbReference>
<dbReference type="PROSITE" id="PS00022">
    <property type="entry name" value="EGF_1"/>
    <property type="match status" value="2"/>
</dbReference>
<dbReference type="PROSITE" id="PS00010">
    <property type="entry name" value="ASX_HYDROXYL"/>
    <property type="match status" value="3"/>
</dbReference>
<dbReference type="OrthoDB" id="430340at2759"/>
<reference evidence="8" key="1">
    <citation type="submission" date="2025-08" db="UniProtKB">
        <authorList>
            <consortium name="RefSeq"/>
        </authorList>
    </citation>
    <scope>IDENTIFICATION</scope>
    <source>
        <tissue evidence="8">Gonad</tissue>
    </source>
</reference>
<dbReference type="PANTHER" id="PTHR12916">
    <property type="entry name" value="CYTOCHROME C OXIDASE POLYPEPTIDE VIC-2"/>
    <property type="match status" value="1"/>
</dbReference>
<evidence type="ECO:0000256" key="1">
    <source>
        <dbReference type="ARBA" id="ARBA00022536"/>
    </source>
</evidence>
<dbReference type="KEGG" id="bbel:109472508"/>
<dbReference type="Pfam" id="PF00059">
    <property type="entry name" value="Lectin_C"/>
    <property type="match status" value="1"/>
</dbReference>
<dbReference type="AlphaFoldDB" id="A0A6P4Z9S9"/>
<dbReference type="GO" id="GO:0007219">
    <property type="term" value="P:Notch signaling pathway"/>
    <property type="evidence" value="ECO:0007669"/>
    <property type="project" value="TreeGrafter"/>
</dbReference>
<dbReference type="InterPro" id="IPR001881">
    <property type="entry name" value="EGF-like_Ca-bd_dom"/>
</dbReference>
<dbReference type="PROSITE" id="PS50026">
    <property type="entry name" value="EGF_3"/>
    <property type="match status" value="3"/>
</dbReference>
<dbReference type="InterPro" id="IPR000152">
    <property type="entry name" value="EGF-type_Asp/Asn_hydroxyl_site"/>
</dbReference>
<feature type="disulfide bond" evidence="4">
    <location>
        <begin position="138"/>
        <end position="148"/>
    </location>
</feature>
<keyword evidence="2" id="KW-0677">Repeat</keyword>
<accession>A0A6P4Z9S9</accession>
<dbReference type="CDD" id="cd00054">
    <property type="entry name" value="EGF_CA"/>
    <property type="match status" value="3"/>
</dbReference>
<feature type="disulfide bond" evidence="4">
    <location>
        <begin position="101"/>
        <end position="111"/>
    </location>
</feature>
<feature type="domain" description="EGF-like" evidence="5">
    <location>
        <begin position="97"/>
        <end position="132"/>
    </location>
</feature>
<dbReference type="InterPro" id="IPR001304">
    <property type="entry name" value="C-type_lectin-like"/>
</dbReference>
<dbReference type="PROSITE" id="PS01187">
    <property type="entry name" value="EGF_CA"/>
    <property type="match status" value="1"/>
</dbReference>
<feature type="domain" description="EGF-like" evidence="5">
    <location>
        <begin position="134"/>
        <end position="169"/>
    </location>
</feature>
<name>A0A6P4Z9S9_BRABE</name>
<evidence type="ECO:0000313" key="7">
    <source>
        <dbReference type="Proteomes" id="UP000515135"/>
    </source>
</evidence>
<dbReference type="CDD" id="cd00037">
    <property type="entry name" value="CLECT"/>
    <property type="match status" value="1"/>
</dbReference>
<dbReference type="InterPro" id="IPR016186">
    <property type="entry name" value="C-type_lectin-like/link_sf"/>
</dbReference>
<dbReference type="SUPFAM" id="SSF57184">
    <property type="entry name" value="Growth factor receptor domain"/>
    <property type="match status" value="1"/>
</dbReference>